<accession>A0A4Y1ZYM8</accession>
<organism evidence="2 3">
    <name type="scientific">Araneus ventricosus</name>
    <name type="common">Orbweaver spider</name>
    <name type="synonym">Epeira ventricosa</name>
    <dbReference type="NCBI Taxonomy" id="182803"/>
    <lineage>
        <taxon>Eukaryota</taxon>
        <taxon>Metazoa</taxon>
        <taxon>Ecdysozoa</taxon>
        <taxon>Arthropoda</taxon>
        <taxon>Chelicerata</taxon>
        <taxon>Arachnida</taxon>
        <taxon>Araneae</taxon>
        <taxon>Araneomorphae</taxon>
        <taxon>Entelegynae</taxon>
        <taxon>Araneoidea</taxon>
        <taxon>Araneidae</taxon>
        <taxon>Araneus</taxon>
    </lineage>
</organism>
<dbReference type="AlphaFoldDB" id="A0A4Y1ZYM8"/>
<sequence length="94" mass="10689">MFTLPAVLYLKLLPLFGQCLYHLIVPNKSRPPHAGGTVPKVQTLPPGYRGLTVCKILQYLLSAICRKNVCFALHTYQIASRWNSNIDNRLIDFF</sequence>
<feature type="chain" id="PRO_5021314174" description="Secreted protein" evidence="1">
    <location>
        <begin position="20"/>
        <end position="94"/>
    </location>
</feature>
<feature type="signal peptide" evidence="1">
    <location>
        <begin position="1"/>
        <end position="19"/>
    </location>
</feature>
<evidence type="ECO:0000313" key="3">
    <source>
        <dbReference type="Proteomes" id="UP000499080"/>
    </source>
</evidence>
<keyword evidence="1" id="KW-0732">Signal</keyword>
<keyword evidence="3" id="KW-1185">Reference proteome</keyword>
<name>A0A4Y1ZYM8_ARAVE</name>
<dbReference type="EMBL" id="BGPR01000001">
    <property type="protein sequence ID" value="GBL72229.1"/>
    <property type="molecule type" value="Genomic_DNA"/>
</dbReference>
<dbReference type="Proteomes" id="UP000499080">
    <property type="component" value="Unassembled WGS sequence"/>
</dbReference>
<protein>
    <recommendedName>
        <fullName evidence="4">Secreted protein</fullName>
    </recommendedName>
</protein>
<evidence type="ECO:0000313" key="2">
    <source>
        <dbReference type="EMBL" id="GBL72229.1"/>
    </source>
</evidence>
<gene>
    <name evidence="2" type="ORF">AVEN_115201_1</name>
</gene>
<comment type="caution">
    <text evidence="2">The sequence shown here is derived from an EMBL/GenBank/DDBJ whole genome shotgun (WGS) entry which is preliminary data.</text>
</comment>
<evidence type="ECO:0000256" key="1">
    <source>
        <dbReference type="SAM" id="SignalP"/>
    </source>
</evidence>
<reference evidence="2 3" key="1">
    <citation type="journal article" date="2019" name="Sci. Rep.">
        <title>Orb-weaving spider Araneus ventricosus genome elucidates the spidroin gene catalogue.</title>
        <authorList>
            <person name="Kono N."/>
            <person name="Nakamura H."/>
            <person name="Ohtoshi R."/>
            <person name="Moran D.A.P."/>
            <person name="Shinohara A."/>
            <person name="Yoshida Y."/>
            <person name="Fujiwara M."/>
            <person name="Mori M."/>
            <person name="Tomita M."/>
            <person name="Arakawa K."/>
        </authorList>
    </citation>
    <scope>NUCLEOTIDE SEQUENCE [LARGE SCALE GENOMIC DNA]</scope>
</reference>
<evidence type="ECO:0008006" key="4">
    <source>
        <dbReference type="Google" id="ProtNLM"/>
    </source>
</evidence>
<proteinExistence type="predicted"/>